<dbReference type="EMBL" id="LSNE01000007">
    <property type="protein sequence ID" value="KXI28175.1"/>
    <property type="molecule type" value="Genomic_DNA"/>
</dbReference>
<comment type="caution">
    <text evidence="1">The sequence shown here is derived from an EMBL/GenBank/DDBJ whole genome shotgun (WGS) entry which is preliminary data.</text>
</comment>
<organism evidence="1 2">
    <name type="scientific">Paraglaciecola hydrolytica</name>
    <dbReference type="NCBI Taxonomy" id="1799789"/>
    <lineage>
        <taxon>Bacteria</taxon>
        <taxon>Pseudomonadati</taxon>
        <taxon>Pseudomonadota</taxon>
        <taxon>Gammaproteobacteria</taxon>
        <taxon>Alteromonadales</taxon>
        <taxon>Alteromonadaceae</taxon>
        <taxon>Paraglaciecola</taxon>
    </lineage>
</organism>
<dbReference type="STRING" id="1799789.AX660_17505"/>
<evidence type="ECO:0000313" key="1">
    <source>
        <dbReference type="EMBL" id="KXI28175.1"/>
    </source>
</evidence>
<accession>A0A135ZYW9</accession>
<dbReference type="RefSeq" id="WP_068378225.1">
    <property type="nucleotide sequence ID" value="NZ_LSNE01000007.1"/>
</dbReference>
<dbReference type="AlphaFoldDB" id="A0A135ZYW9"/>
<evidence type="ECO:0008006" key="3">
    <source>
        <dbReference type="Google" id="ProtNLM"/>
    </source>
</evidence>
<reference evidence="2" key="1">
    <citation type="submission" date="2016-02" db="EMBL/GenBank/DDBJ databases">
        <authorList>
            <person name="Schultz-Johansen M."/>
            <person name="Glaring M.A."/>
            <person name="Bech P.K."/>
            <person name="Stougaard P."/>
        </authorList>
    </citation>
    <scope>NUCLEOTIDE SEQUENCE [LARGE SCALE GENOMIC DNA]</scope>
    <source>
        <strain evidence="2">S66</strain>
    </source>
</reference>
<sequence>MSQINSISEFLLHAGTNYRIFDMGRAIRPITSQLFLDIELGNIPAHFPRAQHAWFGIIFFNPTEAKEHYIWFIKLPLDEQGLVLNAARQQFLQIVVDALGQQLDKNANNQLPENPYTFVPAQQQRADFNSLSRLSLVLPPSQYYALAAQYVKNPQVVEWQNLSIQGIADLVAYIQQEQLEDTLIAQFQYFSPEVQLAFCQSFENHCITTKCSNMLLDWWHNGATTQERLLALLRALSQSNEQSLLNSFIQQLLEQEDWLSQDVLILLAARHWQRLDKLNLMRDFMHKLAESGSGLFVALFRDLVLIPDTRDQMLKLLRCPDKPLSLTIAIEHLFASQNL</sequence>
<dbReference type="OrthoDB" id="5597089at2"/>
<dbReference type="Pfam" id="PF12069">
    <property type="entry name" value="DUF3549"/>
    <property type="match status" value="1"/>
</dbReference>
<dbReference type="Proteomes" id="UP000070299">
    <property type="component" value="Unassembled WGS sequence"/>
</dbReference>
<evidence type="ECO:0000313" key="2">
    <source>
        <dbReference type="Proteomes" id="UP000070299"/>
    </source>
</evidence>
<keyword evidence="2" id="KW-1185">Reference proteome</keyword>
<name>A0A135ZYW9_9ALTE</name>
<dbReference type="InterPro" id="IPR021936">
    <property type="entry name" value="DUF3549"/>
</dbReference>
<gene>
    <name evidence="1" type="ORF">AX660_17505</name>
</gene>
<proteinExistence type="predicted"/>
<protein>
    <recommendedName>
        <fullName evidence="3">DUF3549 domain-containing protein</fullName>
    </recommendedName>
</protein>